<name>A0A0F7VWJ2_STRLW</name>
<dbReference type="KEGG" id="sle:sle_24210"/>
<dbReference type="EMBL" id="LN831790">
    <property type="protein sequence ID" value="CQR61882.1"/>
    <property type="molecule type" value="Genomic_DNA"/>
</dbReference>
<proteinExistence type="predicted"/>
<feature type="domain" description="DUF397" evidence="2">
    <location>
        <begin position="15"/>
        <end position="66"/>
    </location>
</feature>
<dbReference type="AlphaFoldDB" id="A0A0F7VWJ2"/>
<evidence type="ECO:0000259" key="2">
    <source>
        <dbReference type="Pfam" id="PF04149"/>
    </source>
</evidence>
<organism evidence="3 4">
    <name type="scientific">Streptomyces leeuwenhoekii</name>
    <dbReference type="NCBI Taxonomy" id="1437453"/>
    <lineage>
        <taxon>Bacteria</taxon>
        <taxon>Bacillati</taxon>
        <taxon>Actinomycetota</taxon>
        <taxon>Actinomycetes</taxon>
        <taxon>Kitasatosporales</taxon>
        <taxon>Streptomycetaceae</taxon>
        <taxon>Streptomyces</taxon>
    </lineage>
</organism>
<sequence>MKQQTQTIADEPVLSWRKSSHSNPQGACVEVAEPDSGQMLFRDSKVCSGPVMAVRRQAAALFIAAVARGGV</sequence>
<reference evidence="3 4" key="1">
    <citation type="submission" date="2015-02" db="EMBL/GenBank/DDBJ databases">
        <authorList>
            <person name="Gomez-Escribano P.J."/>
        </authorList>
    </citation>
    <scope>NUCLEOTIDE SEQUENCE [LARGE SCALE GENOMIC DNA]</scope>
    <source>
        <strain evidence="4">C34 (DSM 42122 / NRRL B-24963)</strain>
    </source>
</reference>
<feature type="region of interest" description="Disordered" evidence="1">
    <location>
        <begin position="1"/>
        <end position="26"/>
    </location>
</feature>
<gene>
    <name evidence="3" type="primary">sle_24210</name>
</gene>
<evidence type="ECO:0000313" key="4">
    <source>
        <dbReference type="Proteomes" id="UP000035016"/>
    </source>
</evidence>
<dbReference type="RefSeq" id="WP_242513975.1">
    <property type="nucleotide sequence ID" value="NZ_LN831790.1"/>
</dbReference>
<accession>A0A0F7VWJ2</accession>
<dbReference type="InterPro" id="IPR007278">
    <property type="entry name" value="DUF397"/>
</dbReference>
<dbReference type="Proteomes" id="UP000035016">
    <property type="component" value="Chromosome Chromosome"/>
</dbReference>
<dbReference type="Pfam" id="PF04149">
    <property type="entry name" value="DUF397"/>
    <property type="match status" value="1"/>
</dbReference>
<evidence type="ECO:0000313" key="3">
    <source>
        <dbReference type="EMBL" id="CQR61882.1"/>
    </source>
</evidence>
<protein>
    <recommendedName>
        <fullName evidence="2">DUF397 domain-containing protein</fullName>
    </recommendedName>
</protein>
<evidence type="ECO:0000256" key="1">
    <source>
        <dbReference type="SAM" id="MobiDB-lite"/>
    </source>
</evidence>